<keyword evidence="2" id="KW-1185">Reference proteome</keyword>
<organism evidence="1 2">
    <name type="scientific">Saezia sanguinis</name>
    <dbReference type="NCBI Taxonomy" id="1965230"/>
    <lineage>
        <taxon>Bacteria</taxon>
        <taxon>Pseudomonadati</taxon>
        <taxon>Pseudomonadota</taxon>
        <taxon>Betaproteobacteria</taxon>
        <taxon>Burkholderiales</taxon>
        <taxon>Saeziaceae</taxon>
        <taxon>Saezia</taxon>
    </lineage>
</organism>
<name>A0A433SFN2_9BURK</name>
<evidence type="ECO:0000313" key="2">
    <source>
        <dbReference type="Proteomes" id="UP000286947"/>
    </source>
</evidence>
<dbReference type="Proteomes" id="UP000286947">
    <property type="component" value="Unassembled WGS sequence"/>
</dbReference>
<sequence length="94" mass="10581">MSTIPPTATTSEIALFVKSIDTPGRPVNTEYAAMAYLGMCRNQYMSHNWLICQFAWEESINNIKQSVGEATASIVKTRIEQLYQQKGYFPNSTP</sequence>
<proteinExistence type="predicted"/>
<dbReference type="RefSeq" id="WP_339803284.1">
    <property type="nucleotide sequence ID" value="NZ_CAWUGC010000012.1"/>
</dbReference>
<evidence type="ECO:0000313" key="1">
    <source>
        <dbReference type="EMBL" id="RUS67553.1"/>
    </source>
</evidence>
<accession>A0A433SFN2</accession>
<dbReference type="AlphaFoldDB" id="A0A433SFN2"/>
<reference evidence="1 2" key="1">
    <citation type="submission" date="2018-01" db="EMBL/GenBank/DDBJ databases">
        <title>Saezia sanguinis gen. nov., sp. nov., in the order Burkholderiales isolated from human blood.</title>
        <authorList>
            <person name="Medina-Pascual M.J."/>
            <person name="Valdezate S."/>
            <person name="Monzon S."/>
            <person name="Cuesta I."/>
            <person name="Carrasco G."/>
            <person name="Villalon P."/>
            <person name="Saez-Nieto J.A."/>
        </authorList>
    </citation>
    <scope>NUCLEOTIDE SEQUENCE [LARGE SCALE GENOMIC DNA]</scope>
    <source>
        <strain evidence="1 2">CNM695-12</strain>
    </source>
</reference>
<gene>
    <name evidence="1" type="ORF">CUZ56_00027</name>
</gene>
<comment type="caution">
    <text evidence="1">The sequence shown here is derived from an EMBL/GenBank/DDBJ whole genome shotgun (WGS) entry which is preliminary data.</text>
</comment>
<protein>
    <submittedName>
        <fullName evidence="1">Uncharacterized protein</fullName>
    </submittedName>
</protein>
<dbReference type="EMBL" id="PQSP01000001">
    <property type="protein sequence ID" value="RUS67553.1"/>
    <property type="molecule type" value="Genomic_DNA"/>
</dbReference>